<evidence type="ECO:0000256" key="5">
    <source>
        <dbReference type="ARBA" id="ARBA00022832"/>
    </source>
</evidence>
<dbReference type="PANTHER" id="PTHR11351">
    <property type="entry name" value="ACYL-COA DESATURASE"/>
    <property type="match status" value="1"/>
</dbReference>
<evidence type="ECO:0000256" key="1">
    <source>
        <dbReference type="ARBA" id="ARBA00004141"/>
    </source>
</evidence>
<dbReference type="GO" id="GO:0005789">
    <property type="term" value="C:endoplasmic reticulum membrane"/>
    <property type="evidence" value="ECO:0007669"/>
    <property type="project" value="TreeGrafter"/>
</dbReference>
<dbReference type="PRINTS" id="PR00075">
    <property type="entry name" value="FACDDSATRASE"/>
</dbReference>
<comment type="cofactor">
    <cofactor evidence="12">
        <name>Fe(2+)</name>
        <dbReference type="ChEBI" id="CHEBI:29033"/>
    </cofactor>
</comment>
<evidence type="ECO:0000259" key="14">
    <source>
        <dbReference type="Pfam" id="PF00487"/>
    </source>
</evidence>
<dbReference type="GO" id="GO:0004768">
    <property type="term" value="F:stearoyl-CoA 9-desaturase activity"/>
    <property type="evidence" value="ECO:0007669"/>
    <property type="project" value="TreeGrafter"/>
</dbReference>
<evidence type="ECO:0000313" key="16">
    <source>
        <dbReference type="Proteomes" id="UP000827092"/>
    </source>
</evidence>
<dbReference type="CDD" id="cd03505">
    <property type="entry name" value="Delta9-FADS-like"/>
    <property type="match status" value="1"/>
</dbReference>
<evidence type="ECO:0000256" key="10">
    <source>
        <dbReference type="ARBA" id="ARBA00023136"/>
    </source>
</evidence>
<evidence type="ECO:0000256" key="13">
    <source>
        <dbReference type="SAM" id="Phobius"/>
    </source>
</evidence>
<dbReference type="GO" id="GO:0005506">
    <property type="term" value="F:iron ion binding"/>
    <property type="evidence" value="ECO:0007669"/>
    <property type="project" value="TreeGrafter"/>
</dbReference>
<evidence type="ECO:0000256" key="4">
    <source>
        <dbReference type="ARBA" id="ARBA00022692"/>
    </source>
</evidence>
<evidence type="ECO:0000313" key="15">
    <source>
        <dbReference type="EMBL" id="KAG8189172.1"/>
    </source>
</evidence>
<evidence type="ECO:0000256" key="3">
    <source>
        <dbReference type="ARBA" id="ARBA00022516"/>
    </source>
</evidence>
<gene>
    <name evidence="15" type="ORF">JTE90_018463</name>
</gene>
<feature type="transmembrane region" description="Helical" evidence="13">
    <location>
        <begin position="75"/>
        <end position="97"/>
    </location>
</feature>
<proteinExistence type="inferred from homology"/>
<reference evidence="15 16" key="1">
    <citation type="journal article" date="2022" name="Nat. Ecol. Evol.">
        <title>A masculinizing supergene underlies an exaggerated male reproductive morph in a spider.</title>
        <authorList>
            <person name="Hendrickx F."/>
            <person name="De Corte Z."/>
            <person name="Sonet G."/>
            <person name="Van Belleghem S.M."/>
            <person name="Kostlbacher S."/>
            <person name="Vangestel C."/>
        </authorList>
    </citation>
    <scope>NUCLEOTIDE SEQUENCE [LARGE SCALE GENOMIC DNA]</scope>
    <source>
        <strain evidence="15">W744_W776</strain>
    </source>
</reference>
<feature type="domain" description="Fatty acid desaturase" evidence="14">
    <location>
        <begin position="72"/>
        <end position="278"/>
    </location>
</feature>
<keyword evidence="10 13" id="KW-0472">Membrane</keyword>
<keyword evidence="6 13" id="KW-1133">Transmembrane helix</keyword>
<evidence type="ECO:0000256" key="12">
    <source>
        <dbReference type="RuleBase" id="RU000581"/>
    </source>
</evidence>
<dbReference type="AlphaFoldDB" id="A0AAV6UXL7"/>
<comment type="domain">
    <text evidence="12">The histidine box domains are involved in binding the catalytic metal ions.</text>
</comment>
<dbReference type="Proteomes" id="UP000827092">
    <property type="component" value="Unassembled WGS sequence"/>
</dbReference>
<accession>A0AAV6UXL7</accession>
<sequence>MNHQYSILLFRYAHLRFKMAPQATVAEANMCQPESSKKSTKPYKLQIIWYNVILLSLLHVGALYGFYTMSNWRSILFHTAFGFMAGFGITAGAHRLWSHRSYKARLPLRIILASFVCIAAETDIYVWCRDHRVHHKYTETDADPHNIKRGFFFAHVGWLMCKKHPEVTNKGKKIYLGDLTADPVVRFQRKYHIPLSLFCSFLLPTMMAHLIFGDSEWNAFLHCISRYVCVLNATWLVNSAAHMFGDRPFDKEIHASESTIVALIAAGEGWHNYHHVFPWDYSTSELGYTLNLTKIFIDVMAWLGLAYDLKSATKEEVLKRKLKTGDGTRLELQSSVRVTDIGYSHLFHK</sequence>
<dbReference type="PANTHER" id="PTHR11351:SF31">
    <property type="entry name" value="DESATURASE 1, ISOFORM A-RELATED"/>
    <property type="match status" value="1"/>
</dbReference>
<dbReference type="InterPro" id="IPR005804">
    <property type="entry name" value="FA_desaturase_dom"/>
</dbReference>
<evidence type="ECO:0000256" key="7">
    <source>
        <dbReference type="ARBA" id="ARBA00023002"/>
    </source>
</evidence>
<comment type="similarity">
    <text evidence="2 12">Belongs to the fatty acid desaturase type 1 family.</text>
</comment>
<evidence type="ECO:0000256" key="6">
    <source>
        <dbReference type="ARBA" id="ARBA00022989"/>
    </source>
</evidence>
<keyword evidence="11 12" id="KW-0275">Fatty acid biosynthesis</keyword>
<organism evidence="15 16">
    <name type="scientific">Oedothorax gibbosus</name>
    <dbReference type="NCBI Taxonomy" id="931172"/>
    <lineage>
        <taxon>Eukaryota</taxon>
        <taxon>Metazoa</taxon>
        <taxon>Ecdysozoa</taxon>
        <taxon>Arthropoda</taxon>
        <taxon>Chelicerata</taxon>
        <taxon>Arachnida</taxon>
        <taxon>Araneae</taxon>
        <taxon>Araneomorphae</taxon>
        <taxon>Entelegynae</taxon>
        <taxon>Araneoidea</taxon>
        <taxon>Linyphiidae</taxon>
        <taxon>Erigoninae</taxon>
        <taxon>Oedothorax</taxon>
    </lineage>
</organism>
<keyword evidence="4 12" id="KW-0812">Transmembrane</keyword>
<keyword evidence="3 12" id="KW-0444">Lipid biosynthesis</keyword>
<comment type="caution">
    <text evidence="15">The sequence shown here is derived from an EMBL/GenBank/DDBJ whole genome shotgun (WGS) entry which is preliminary data.</text>
</comment>
<keyword evidence="9" id="KW-0443">Lipid metabolism</keyword>
<protein>
    <recommendedName>
        <fullName evidence="14">Fatty acid desaturase domain-containing protein</fullName>
    </recommendedName>
</protein>
<dbReference type="InterPro" id="IPR015876">
    <property type="entry name" value="Acyl-CoA_DS"/>
</dbReference>
<evidence type="ECO:0000256" key="8">
    <source>
        <dbReference type="ARBA" id="ARBA00023004"/>
    </source>
</evidence>
<dbReference type="Pfam" id="PF00487">
    <property type="entry name" value="FA_desaturase"/>
    <property type="match status" value="1"/>
</dbReference>
<keyword evidence="7 12" id="KW-0560">Oxidoreductase</keyword>
<name>A0AAV6UXL7_9ARAC</name>
<comment type="subcellular location">
    <subcellularLocation>
        <location evidence="1">Membrane</location>
        <topology evidence="1">Multi-pass membrane protein</topology>
    </subcellularLocation>
</comment>
<dbReference type="GO" id="GO:0006636">
    <property type="term" value="P:unsaturated fatty acid biosynthetic process"/>
    <property type="evidence" value="ECO:0007669"/>
    <property type="project" value="TreeGrafter"/>
</dbReference>
<keyword evidence="16" id="KW-1185">Reference proteome</keyword>
<keyword evidence="8" id="KW-0408">Iron</keyword>
<dbReference type="EMBL" id="JAFNEN010000220">
    <property type="protein sequence ID" value="KAG8189172.1"/>
    <property type="molecule type" value="Genomic_DNA"/>
</dbReference>
<evidence type="ECO:0000256" key="2">
    <source>
        <dbReference type="ARBA" id="ARBA00009295"/>
    </source>
</evidence>
<feature type="transmembrane region" description="Helical" evidence="13">
    <location>
        <begin position="195"/>
        <end position="213"/>
    </location>
</feature>
<feature type="transmembrane region" description="Helical" evidence="13">
    <location>
        <begin position="47"/>
        <end position="69"/>
    </location>
</feature>
<evidence type="ECO:0000256" key="11">
    <source>
        <dbReference type="ARBA" id="ARBA00023160"/>
    </source>
</evidence>
<evidence type="ECO:0000256" key="9">
    <source>
        <dbReference type="ARBA" id="ARBA00023098"/>
    </source>
</evidence>
<keyword evidence="5" id="KW-0276">Fatty acid metabolism</keyword>